<dbReference type="RefSeq" id="WP_145287873.1">
    <property type="nucleotide sequence ID" value="NZ_CP036291.1"/>
</dbReference>
<dbReference type="Proteomes" id="UP000317429">
    <property type="component" value="Chromosome"/>
</dbReference>
<feature type="domain" description="Gfo/Idh/MocA-like oxidoreductase N-terminal" evidence="1">
    <location>
        <begin position="4"/>
        <end position="120"/>
    </location>
</feature>
<gene>
    <name evidence="3" type="ORF">Pla175_34810</name>
</gene>
<dbReference type="OrthoDB" id="9815825at2"/>
<dbReference type="GO" id="GO:0016491">
    <property type="term" value="F:oxidoreductase activity"/>
    <property type="evidence" value="ECO:0007669"/>
    <property type="project" value="UniProtKB-KW"/>
</dbReference>
<dbReference type="PANTHER" id="PTHR43377:SF1">
    <property type="entry name" value="BILIVERDIN REDUCTASE A"/>
    <property type="match status" value="1"/>
</dbReference>
<dbReference type="KEGG" id="pnd:Pla175_34810"/>
<dbReference type="Gene3D" id="3.30.360.10">
    <property type="entry name" value="Dihydrodipicolinate Reductase, domain 2"/>
    <property type="match status" value="1"/>
</dbReference>
<dbReference type="Gene3D" id="3.40.50.720">
    <property type="entry name" value="NAD(P)-binding Rossmann-like Domain"/>
    <property type="match status" value="1"/>
</dbReference>
<evidence type="ECO:0000313" key="3">
    <source>
        <dbReference type="EMBL" id="QDU90081.1"/>
    </source>
</evidence>
<protein>
    <submittedName>
        <fullName evidence="3">Dehydrogenase</fullName>
        <ecNumber evidence="3">1.-.-.-</ecNumber>
    </submittedName>
</protein>
<dbReference type="InterPro" id="IPR000683">
    <property type="entry name" value="Gfo/Idh/MocA-like_OxRdtase_N"/>
</dbReference>
<sequence>MTPIRIAIVGAGRLGTFHARQAAELEALEVVAVCDPFQASREKLAAEIGVEPVADYRSLIGRVDAAVIATPTVSHFEVASRLLEAGVHALVEKPVTPTCEQANELVELAEAKGLTLQVGHVERFNPAFEAVRGEVSSPKFIQATRTSGYTFRSTDIGVVLDVMIHDIDLAISLAASPVVEVQAMGLSVLGGHEDMVDARLRFANGCVAHLTASRVSYQQQRTMQVFSDRAFAAIDFQTRKATTLHPRPDVLARQFSVPGLDAAQVEHYRENLFDTLLVKSEHEWPAVNAIGEELKDFARAITTGDPPRVSGVAARDALAVAEQILDSVATHAWDGKRVGAFASPRAGESITRAA</sequence>
<evidence type="ECO:0000259" key="1">
    <source>
        <dbReference type="Pfam" id="PF01408"/>
    </source>
</evidence>
<dbReference type="Pfam" id="PF22725">
    <property type="entry name" value="GFO_IDH_MocA_C3"/>
    <property type="match status" value="1"/>
</dbReference>
<organism evidence="3 4">
    <name type="scientific">Pirellulimonas nuda</name>
    <dbReference type="NCBI Taxonomy" id="2528009"/>
    <lineage>
        <taxon>Bacteria</taxon>
        <taxon>Pseudomonadati</taxon>
        <taxon>Planctomycetota</taxon>
        <taxon>Planctomycetia</taxon>
        <taxon>Pirellulales</taxon>
        <taxon>Lacipirellulaceae</taxon>
        <taxon>Pirellulimonas</taxon>
    </lineage>
</organism>
<reference evidence="3 4" key="1">
    <citation type="submission" date="2019-02" db="EMBL/GenBank/DDBJ databases">
        <title>Deep-cultivation of Planctomycetes and their phenomic and genomic characterization uncovers novel biology.</title>
        <authorList>
            <person name="Wiegand S."/>
            <person name="Jogler M."/>
            <person name="Boedeker C."/>
            <person name="Pinto D."/>
            <person name="Vollmers J."/>
            <person name="Rivas-Marin E."/>
            <person name="Kohn T."/>
            <person name="Peeters S.H."/>
            <person name="Heuer A."/>
            <person name="Rast P."/>
            <person name="Oberbeckmann S."/>
            <person name="Bunk B."/>
            <person name="Jeske O."/>
            <person name="Meyerdierks A."/>
            <person name="Storesund J.E."/>
            <person name="Kallscheuer N."/>
            <person name="Luecker S."/>
            <person name="Lage O.M."/>
            <person name="Pohl T."/>
            <person name="Merkel B.J."/>
            <person name="Hornburger P."/>
            <person name="Mueller R.-W."/>
            <person name="Bruemmer F."/>
            <person name="Labrenz M."/>
            <person name="Spormann A.M."/>
            <person name="Op den Camp H."/>
            <person name="Overmann J."/>
            <person name="Amann R."/>
            <person name="Jetten M.S.M."/>
            <person name="Mascher T."/>
            <person name="Medema M.H."/>
            <person name="Devos D.P."/>
            <person name="Kaster A.-K."/>
            <person name="Ovreas L."/>
            <person name="Rohde M."/>
            <person name="Galperin M.Y."/>
            <person name="Jogler C."/>
        </authorList>
    </citation>
    <scope>NUCLEOTIDE SEQUENCE [LARGE SCALE GENOMIC DNA]</scope>
    <source>
        <strain evidence="3 4">Pla175</strain>
    </source>
</reference>
<dbReference type="AlphaFoldDB" id="A0A518DF24"/>
<keyword evidence="3" id="KW-0560">Oxidoreductase</keyword>
<dbReference type="InterPro" id="IPR055170">
    <property type="entry name" value="GFO_IDH_MocA-like_dom"/>
</dbReference>
<dbReference type="PANTHER" id="PTHR43377">
    <property type="entry name" value="BILIVERDIN REDUCTASE A"/>
    <property type="match status" value="1"/>
</dbReference>
<dbReference type="InterPro" id="IPR036291">
    <property type="entry name" value="NAD(P)-bd_dom_sf"/>
</dbReference>
<accession>A0A518DF24</accession>
<name>A0A518DF24_9BACT</name>
<dbReference type="EC" id="1.-.-.-" evidence="3"/>
<dbReference type="InterPro" id="IPR051450">
    <property type="entry name" value="Gfo/Idh/MocA_Oxidoreductases"/>
</dbReference>
<keyword evidence="4" id="KW-1185">Reference proteome</keyword>
<dbReference type="Pfam" id="PF01408">
    <property type="entry name" value="GFO_IDH_MocA"/>
    <property type="match status" value="1"/>
</dbReference>
<proteinExistence type="predicted"/>
<dbReference type="SUPFAM" id="SSF51735">
    <property type="entry name" value="NAD(P)-binding Rossmann-fold domains"/>
    <property type="match status" value="1"/>
</dbReference>
<dbReference type="SUPFAM" id="SSF55347">
    <property type="entry name" value="Glyceraldehyde-3-phosphate dehydrogenase-like, C-terminal domain"/>
    <property type="match status" value="1"/>
</dbReference>
<dbReference type="EMBL" id="CP036291">
    <property type="protein sequence ID" value="QDU90081.1"/>
    <property type="molecule type" value="Genomic_DNA"/>
</dbReference>
<feature type="domain" description="GFO/IDH/MocA-like oxidoreductase" evidence="2">
    <location>
        <begin position="138"/>
        <end position="228"/>
    </location>
</feature>
<evidence type="ECO:0000259" key="2">
    <source>
        <dbReference type="Pfam" id="PF22725"/>
    </source>
</evidence>
<evidence type="ECO:0000313" key="4">
    <source>
        <dbReference type="Proteomes" id="UP000317429"/>
    </source>
</evidence>
<dbReference type="GO" id="GO:0000166">
    <property type="term" value="F:nucleotide binding"/>
    <property type="evidence" value="ECO:0007669"/>
    <property type="project" value="InterPro"/>
</dbReference>